<evidence type="ECO:0000256" key="2">
    <source>
        <dbReference type="ARBA" id="ARBA00047518"/>
    </source>
</evidence>
<dbReference type="RefSeq" id="WP_067092281.1">
    <property type="nucleotide sequence ID" value="NZ_LWMV01000195.1"/>
</dbReference>
<comment type="caution">
    <text evidence="5">The sequence shown here is derived from an EMBL/GenBank/DDBJ whole genome shotgun (WGS) entry which is preliminary data.</text>
</comment>
<keyword evidence="5" id="KW-0808">Transferase</keyword>
<gene>
    <name evidence="5" type="ORF">MBCUR_15600</name>
</gene>
<dbReference type="Pfam" id="PF18765">
    <property type="entry name" value="Polbeta"/>
    <property type="match status" value="1"/>
</dbReference>
<comment type="catalytic activity">
    <reaction evidence="3">
        <text>L-tyrosyl-[protein] + ATP = O-(5'-adenylyl)-L-tyrosyl-[protein] + diphosphate</text>
        <dbReference type="Rhea" id="RHEA:54288"/>
        <dbReference type="Rhea" id="RHEA-COMP:10136"/>
        <dbReference type="Rhea" id="RHEA-COMP:13846"/>
        <dbReference type="ChEBI" id="CHEBI:30616"/>
        <dbReference type="ChEBI" id="CHEBI:33019"/>
        <dbReference type="ChEBI" id="CHEBI:46858"/>
        <dbReference type="ChEBI" id="CHEBI:83624"/>
        <dbReference type="EC" id="2.7.7.108"/>
    </reaction>
</comment>
<dbReference type="InterPro" id="IPR041633">
    <property type="entry name" value="Polbeta"/>
</dbReference>
<evidence type="ECO:0000259" key="4">
    <source>
        <dbReference type="Pfam" id="PF18765"/>
    </source>
</evidence>
<dbReference type="InterPro" id="IPR052548">
    <property type="entry name" value="Type_VII_TA_antitoxin"/>
</dbReference>
<evidence type="ECO:0000313" key="5">
    <source>
        <dbReference type="EMBL" id="KZX11080.1"/>
    </source>
</evidence>
<evidence type="ECO:0000256" key="1">
    <source>
        <dbReference type="ARBA" id="ARBA00034531"/>
    </source>
</evidence>
<dbReference type="GO" id="GO:0070733">
    <property type="term" value="F:AMPylase activity"/>
    <property type="evidence" value="ECO:0007669"/>
    <property type="project" value="UniProtKB-EC"/>
</dbReference>
<sequence length="100" mass="11738">MNRKQIAMEYSKIIYSQGIEKIILYGSVAREEDNENSDIDILIVAKNKYDVEEKIYDTAYDYYMHDEENISVILLSNDDLEYNKNTNFINNVEKEGISLI</sequence>
<dbReference type="PANTHER" id="PTHR33933">
    <property type="entry name" value="NUCLEOTIDYLTRANSFERASE"/>
    <property type="match status" value="1"/>
</dbReference>
<comment type="catalytic activity">
    <reaction evidence="2">
        <text>O-(5'-adenylyl)-L-tyrosyl-[protein] + ATP = O-[5'-(adenylyl-(5'-&gt;3')-adenylyl)]-L-tyrosyl-[protein] + diphosphate</text>
        <dbReference type="Rhea" id="RHEA:66528"/>
        <dbReference type="Rhea" id="RHEA-COMP:13846"/>
        <dbReference type="Rhea" id="RHEA-COMP:17046"/>
        <dbReference type="ChEBI" id="CHEBI:30616"/>
        <dbReference type="ChEBI" id="CHEBI:33019"/>
        <dbReference type="ChEBI" id="CHEBI:83624"/>
        <dbReference type="ChEBI" id="CHEBI:167160"/>
    </reaction>
</comment>
<dbReference type="Gene3D" id="3.30.460.10">
    <property type="entry name" value="Beta Polymerase, domain 2"/>
    <property type="match status" value="1"/>
</dbReference>
<dbReference type="SUPFAM" id="SSF81301">
    <property type="entry name" value="Nucleotidyltransferase"/>
    <property type="match status" value="1"/>
</dbReference>
<organism evidence="5 6">
    <name type="scientific">Methanobrevibacter curvatus</name>
    <dbReference type="NCBI Taxonomy" id="49547"/>
    <lineage>
        <taxon>Archaea</taxon>
        <taxon>Methanobacteriati</taxon>
        <taxon>Methanobacteriota</taxon>
        <taxon>Methanomada group</taxon>
        <taxon>Methanobacteria</taxon>
        <taxon>Methanobacteriales</taxon>
        <taxon>Methanobacteriaceae</taxon>
        <taxon>Methanobrevibacter</taxon>
    </lineage>
</organism>
<proteinExistence type="predicted"/>
<dbReference type="CDD" id="cd05403">
    <property type="entry name" value="NT_KNTase_like"/>
    <property type="match status" value="1"/>
</dbReference>
<evidence type="ECO:0000256" key="3">
    <source>
        <dbReference type="ARBA" id="ARBA00048696"/>
    </source>
</evidence>
<dbReference type="OrthoDB" id="77708at2157"/>
<feature type="domain" description="Polymerase beta nucleotidyltransferase" evidence="4">
    <location>
        <begin position="16"/>
        <end position="99"/>
    </location>
</feature>
<dbReference type="EC" id="2.7.7.108" evidence="1"/>
<dbReference type="Proteomes" id="UP000077245">
    <property type="component" value="Unassembled WGS sequence"/>
</dbReference>
<evidence type="ECO:0000313" key="6">
    <source>
        <dbReference type="Proteomes" id="UP000077245"/>
    </source>
</evidence>
<dbReference type="PANTHER" id="PTHR33933:SF1">
    <property type="entry name" value="PROTEIN ADENYLYLTRANSFERASE MNTA-RELATED"/>
    <property type="match status" value="1"/>
</dbReference>
<dbReference type="PATRIC" id="fig|49547.3.peg.1667"/>
<reference evidence="5 6" key="1">
    <citation type="submission" date="2016-04" db="EMBL/GenBank/DDBJ databases">
        <title>Genome sequence of Methanobrevibacter curvatus DSM 11111.</title>
        <authorList>
            <person name="Poehlein A."/>
            <person name="Seedorf H."/>
            <person name="Daniel R."/>
        </authorList>
    </citation>
    <scope>NUCLEOTIDE SEQUENCE [LARGE SCALE GENOMIC DNA]</scope>
    <source>
        <strain evidence="5 6">DSM 11111</strain>
    </source>
</reference>
<dbReference type="EMBL" id="LWMV01000195">
    <property type="protein sequence ID" value="KZX11080.1"/>
    <property type="molecule type" value="Genomic_DNA"/>
</dbReference>
<dbReference type="STRING" id="49547.MBCUR_15600"/>
<dbReference type="AlphaFoldDB" id="A0A162FJV1"/>
<keyword evidence="6" id="KW-1185">Reference proteome</keyword>
<dbReference type="InterPro" id="IPR043519">
    <property type="entry name" value="NT_sf"/>
</dbReference>
<name>A0A162FJV1_9EURY</name>
<accession>A0A162FJV1</accession>
<protein>
    <recommendedName>
        <fullName evidence="1">protein adenylyltransferase</fullName>
        <ecNumber evidence="1">2.7.7.108</ecNumber>
    </recommendedName>
</protein>